<evidence type="ECO:0000313" key="2">
    <source>
        <dbReference type="Proteomes" id="UP000765509"/>
    </source>
</evidence>
<accession>A0A9Q3EE28</accession>
<dbReference type="OrthoDB" id="3162621at2759"/>
<keyword evidence="2" id="KW-1185">Reference proteome</keyword>
<sequence length="131" mass="14178">MKESEKPPDNLPKSEHSSLKMVQNILYPSNPIKHFWVNVMFQSIGLALHNVIAPKPYVAPTTNATNPLGVRLGAVEYLSSCLSKLKQCATKLSIEGCGAENEILTKAAQEPGGSNGYKNPLDDCIPHGMCT</sequence>
<dbReference type="Proteomes" id="UP000765509">
    <property type="component" value="Unassembled WGS sequence"/>
</dbReference>
<evidence type="ECO:0000313" key="1">
    <source>
        <dbReference type="EMBL" id="MBW0519559.1"/>
    </source>
</evidence>
<protein>
    <submittedName>
        <fullName evidence="1">Uncharacterized protein</fullName>
    </submittedName>
</protein>
<dbReference type="AlphaFoldDB" id="A0A9Q3EE28"/>
<comment type="caution">
    <text evidence="1">The sequence shown here is derived from an EMBL/GenBank/DDBJ whole genome shotgun (WGS) entry which is preliminary data.</text>
</comment>
<reference evidence="1" key="1">
    <citation type="submission" date="2021-03" db="EMBL/GenBank/DDBJ databases">
        <title>Draft genome sequence of rust myrtle Austropuccinia psidii MF-1, a brazilian biotype.</title>
        <authorList>
            <person name="Quecine M.C."/>
            <person name="Pachon D.M.R."/>
            <person name="Bonatelli M.L."/>
            <person name="Correr F.H."/>
            <person name="Franceschini L.M."/>
            <person name="Leite T.F."/>
            <person name="Margarido G.R.A."/>
            <person name="Almeida C.A."/>
            <person name="Ferrarezi J.A."/>
            <person name="Labate C.A."/>
        </authorList>
    </citation>
    <scope>NUCLEOTIDE SEQUENCE</scope>
    <source>
        <strain evidence="1">MF-1</strain>
    </source>
</reference>
<proteinExistence type="predicted"/>
<organism evidence="1 2">
    <name type="scientific">Austropuccinia psidii MF-1</name>
    <dbReference type="NCBI Taxonomy" id="1389203"/>
    <lineage>
        <taxon>Eukaryota</taxon>
        <taxon>Fungi</taxon>
        <taxon>Dikarya</taxon>
        <taxon>Basidiomycota</taxon>
        <taxon>Pucciniomycotina</taxon>
        <taxon>Pucciniomycetes</taxon>
        <taxon>Pucciniales</taxon>
        <taxon>Sphaerophragmiaceae</taxon>
        <taxon>Austropuccinia</taxon>
    </lineage>
</organism>
<name>A0A9Q3EE28_9BASI</name>
<dbReference type="EMBL" id="AVOT02027479">
    <property type="protein sequence ID" value="MBW0519559.1"/>
    <property type="molecule type" value="Genomic_DNA"/>
</dbReference>
<gene>
    <name evidence="1" type="ORF">O181_059274</name>
</gene>